<organism evidence="1 2">
    <name type="scientific">Photorhabdus luminescens subsp. mexicana</name>
    <dbReference type="NCBI Taxonomy" id="2100167"/>
    <lineage>
        <taxon>Bacteria</taxon>
        <taxon>Pseudomonadati</taxon>
        <taxon>Pseudomonadota</taxon>
        <taxon>Gammaproteobacteria</taxon>
        <taxon>Enterobacterales</taxon>
        <taxon>Morganellaceae</taxon>
        <taxon>Photorhabdus</taxon>
    </lineage>
</organism>
<accession>A0A4R4JHP3</accession>
<evidence type="ECO:0000313" key="2">
    <source>
        <dbReference type="Proteomes" id="UP000295550"/>
    </source>
</evidence>
<proteinExistence type="predicted"/>
<protein>
    <submittedName>
        <fullName evidence="1">Uncharacterized protein</fullName>
    </submittedName>
</protein>
<reference evidence="1 2" key="1">
    <citation type="journal article" date="2019" name="Int. J. Syst. Evol. Microbiol.">
        <title>Photorhabdus khanii subsp. guanajuatensis subsp. nov., isolated from Heterorhabditis atacamensis, and Photorhabdus luminescens subsp. mexicana subsp. nov., isolated from Heterorhabditis mexicana entomopathogenic nematodes.</title>
        <authorList>
            <person name="Machado R.A.R."/>
            <person name="Bruno P."/>
            <person name="Arce C.C.M."/>
            <person name="Liechti N."/>
            <person name="Kohler A."/>
            <person name="Bernal J."/>
            <person name="Bruggmann R."/>
            <person name="Turlings T.C.J."/>
        </authorList>
    </citation>
    <scope>NUCLEOTIDE SEQUENCE [LARGE SCALE GENOMIC DNA]</scope>
    <source>
        <strain evidence="1 2">MEX47-22</strain>
    </source>
</reference>
<name>A0A4R4JHP3_PHOLU</name>
<dbReference type="RefSeq" id="WP_132344798.1">
    <property type="nucleotide sequence ID" value="NZ_CAWOLF010000007.1"/>
</dbReference>
<comment type="caution">
    <text evidence="1">The sequence shown here is derived from an EMBL/GenBank/DDBJ whole genome shotgun (WGS) entry which is preliminary data.</text>
</comment>
<dbReference type="EMBL" id="PUJX01000007">
    <property type="protein sequence ID" value="TDB52901.1"/>
    <property type="molecule type" value="Genomic_DNA"/>
</dbReference>
<sequence length="384" mass="43682">MTVLTIYFCGTGSTKFDNSSPYYWNGELVSTLAQNNSYLSREFAEWIIIDGPGSGNLQHDELWEKSGEYWNIKSIPFGKGWEENVKHAMHIMNGDFQWQREKLTETDYNRLKEAGVPIKDVEVTGSFFWRYYEYGNRQITPQKLQQQMIKIFRKDGIIPTQVNLVGWSRGGISCHMLANAMFKDPVLKTVPVNIFAIDPVPGLLGFQQEKVSLEKNVKEYVAFYARDERSVGFSCVIPETDQSTAVHIYPMAGRHATLVGNASINGISSGKVLYEPGMIVRHFAEVCLTRWGTKLDKKLNLDDEQLLELHKAVEKNEDLYTKMHKEAYAVITENNKEERNVTRGLSRNGTNYSSINGNPFSPSSGLTANFLKDKTIYDVIKNTK</sequence>
<dbReference type="Proteomes" id="UP000295550">
    <property type="component" value="Unassembled WGS sequence"/>
</dbReference>
<dbReference type="AlphaFoldDB" id="A0A4R4JHP3"/>
<gene>
    <name evidence="1" type="ORF">C5468_08100</name>
</gene>
<evidence type="ECO:0000313" key="1">
    <source>
        <dbReference type="EMBL" id="TDB52901.1"/>
    </source>
</evidence>